<evidence type="ECO:0000313" key="1">
    <source>
        <dbReference type="EMBL" id="GAH01665.1"/>
    </source>
</evidence>
<protein>
    <submittedName>
        <fullName evidence="1">Uncharacterized protein</fullName>
    </submittedName>
</protein>
<accession>X1D070</accession>
<dbReference type="AlphaFoldDB" id="X1D070"/>
<feature type="non-terminal residue" evidence="1">
    <location>
        <position position="1"/>
    </location>
</feature>
<proteinExistence type="predicted"/>
<name>X1D070_9ZZZZ</name>
<gene>
    <name evidence="1" type="ORF">S01H4_41758</name>
</gene>
<comment type="caution">
    <text evidence="1">The sequence shown here is derived from an EMBL/GenBank/DDBJ whole genome shotgun (WGS) entry which is preliminary data.</text>
</comment>
<dbReference type="EMBL" id="BART01022864">
    <property type="protein sequence ID" value="GAH01665.1"/>
    <property type="molecule type" value="Genomic_DNA"/>
</dbReference>
<sequence length="110" mass="12712">VVRIEHHITETYKSIVRQPYDRLPELLELADHVKNISAKHEGAVPEIDASRDYPTDILDYFRTKDDLIEAGLMPQKLINYLDKHHALNRTAEELTKRGLTFLAAPKLHKT</sequence>
<reference evidence="1" key="1">
    <citation type="journal article" date="2014" name="Front. Microbiol.">
        <title>High frequency of phylogenetically diverse reductive dehalogenase-homologous genes in deep subseafloor sedimentary metagenomes.</title>
        <authorList>
            <person name="Kawai M."/>
            <person name="Futagami T."/>
            <person name="Toyoda A."/>
            <person name="Takaki Y."/>
            <person name="Nishi S."/>
            <person name="Hori S."/>
            <person name="Arai W."/>
            <person name="Tsubouchi T."/>
            <person name="Morono Y."/>
            <person name="Uchiyama I."/>
            <person name="Ito T."/>
            <person name="Fujiyama A."/>
            <person name="Inagaki F."/>
            <person name="Takami H."/>
        </authorList>
    </citation>
    <scope>NUCLEOTIDE SEQUENCE</scope>
    <source>
        <strain evidence="1">Expedition CK06-06</strain>
    </source>
</reference>
<organism evidence="1">
    <name type="scientific">marine sediment metagenome</name>
    <dbReference type="NCBI Taxonomy" id="412755"/>
    <lineage>
        <taxon>unclassified sequences</taxon>
        <taxon>metagenomes</taxon>
        <taxon>ecological metagenomes</taxon>
    </lineage>
</organism>